<sequence>MKYIKKVWKSGNSVVITLDAPLLKGKGIEKGDTIEIEMKIVSIKKLQKPINPKK</sequence>
<name>X1LIS5_9ZZZZ</name>
<comment type="caution">
    <text evidence="1">The sequence shown here is derived from an EMBL/GenBank/DDBJ whole genome shotgun (WGS) entry which is preliminary data.</text>
</comment>
<dbReference type="EMBL" id="BARV01022271">
    <property type="protein sequence ID" value="GAI18968.1"/>
    <property type="molecule type" value="Genomic_DNA"/>
</dbReference>
<organism evidence="1">
    <name type="scientific">marine sediment metagenome</name>
    <dbReference type="NCBI Taxonomy" id="412755"/>
    <lineage>
        <taxon>unclassified sequences</taxon>
        <taxon>metagenomes</taxon>
        <taxon>ecological metagenomes</taxon>
    </lineage>
</organism>
<evidence type="ECO:0008006" key="2">
    <source>
        <dbReference type="Google" id="ProtNLM"/>
    </source>
</evidence>
<reference evidence="1" key="1">
    <citation type="journal article" date="2014" name="Front. Microbiol.">
        <title>High frequency of phylogenetically diverse reductive dehalogenase-homologous genes in deep subseafloor sedimentary metagenomes.</title>
        <authorList>
            <person name="Kawai M."/>
            <person name="Futagami T."/>
            <person name="Toyoda A."/>
            <person name="Takaki Y."/>
            <person name="Nishi S."/>
            <person name="Hori S."/>
            <person name="Arai W."/>
            <person name="Tsubouchi T."/>
            <person name="Morono Y."/>
            <person name="Uchiyama I."/>
            <person name="Ito T."/>
            <person name="Fujiyama A."/>
            <person name="Inagaki F."/>
            <person name="Takami H."/>
        </authorList>
    </citation>
    <scope>NUCLEOTIDE SEQUENCE</scope>
    <source>
        <strain evidence="1">Expedition CK06-06</strain>
    </source>
</reference>
<evidence type="ECO:0000313" key="1">
    <source>
        <dbReference type="EMBL" id="GAI18968.1"/>
    </source>
</evidence>
<protein>
    <recommendedName>
        <fullName evidence="2">SpoVT-AbrB domain-containing protein</fullName>
    </recommendedName>
</protein>
<accession>X1LIS5</accession>
<proteinExistence type="predicted"/>
<gene>
    <name evidence="1" type="ORF">S06H3_36734</name>
</gene>
<dbReference type="InterPro" id="IPR037914">
    <property type="entry name" value="SpoVT-AbrB_sf"/>
</dbReference>
<dbReference type="SUPFAM" id="SSF89447">
    <property type="entry name" value="AbrB/MazE/MraZ-like"/>
    <property type="match status" value="1"/>
</dbReference>
<dbReference type="AlphaFoldDB" id="X1LIS5"/>